<evidence type="ECO:0000313" key="7">
    <source>
        <dbReference type="EMBL" id="EAY17353.1"/>
    </source>
</evidence>
<dbReference type="InParanoid" id="A2DQ96"/>
<dbReference type="Proteomes" id="UP000001542">
    <property type="component" value="Unassembled WGS sequence"/>
</dbReference>
<evidence type="ECO:0000256" key="2">
    <source>
        <dbReference type="ARBA" id="ARBA00005645"/>
    </source>
</evidence>
<reference evidence="7" key="1">
    <citation type="submission" date="2006-10" db="EMBL/GenBank/DDBJ databases">
        <authorList>
            <person name="Amadeo P."/>
            <person name="Zhao Q."/>
            <person name="Wortman J."/>
            <person name="Fraser-Liggett C."/>
            <person name="Carlton J."/>
        </authorList>
    </citation>
    <scope>NUCLEOTIDE SEQUENCE</scope>
    <source>
        <strain evidence="7">G3</strain>
    </source>
</reference>
<keyword evidence="5 6" id="KW-0472">Membrane</keyword>
<evidence type="ECO:0000313" key="8">
    <source>
        <dbReference type="Proteomes" id="UP000001542"/>
    </source>
</evidence>
<dbReference type="AlphaFoldDB" id="A2DQ96"/>
<sequence length="125" mass="13564">MQALPYIILGIALTLGVTLIIVGCVTAKNAFALLELIPACVISFSYISYINKEDDSDDDVITKDFLIWLLTIAVVSIIALPCVLYHLEKIGKTVSLILDIIGCVAIFAGCIVVACLDREDDFTKI</sequence>
<keyword evidence="3 6" id="KW-0812">Transmembrane</keyword>
<evidence type="ECO:0000256" key="3">
    <source>
        <dbReference type="ARBA" id="ARBA00022692"/>
    </source>
</evidence>
<dbReference type="VEuPathDB" id="TrichDB:TVAG_319480"/>
<dbReference type="Pfam" id="PF04133">
    <property type="entry name" value="Vps55"/>
    <property type="match status" value="1"/>
</dbReference>
<dbReference type="RefSeq" id="XP_001330722.1">
    <property type="nucleotide sequence ID" value="XM_001330686.1"/>
</dbReference>
<feature type="transmembrane region" description="Helical" evidence="6">
    <location>
        <begin position="32"/>
        <end position="50"/>
    </location>
</feature>
<gene>
    <name evidence="7" type="ORF">TVAG_319480</name>
</gene>
<organism evidence="7 8">
    <name type="scientific">Trichomonas vaginalis (strain ATCC PRA-98 / G3)</name>
    <dbReference type="NCBI Taxonomy" id="412133"/>
    <lineage>
        <taxon>Eukaryota</taxon>
        <taxon>Metamonada</taxon>
        <taxon>Parabasalia</taxon>
        <taxon>Trichomonadida</taxon>
        <taxon>Trichomonadidae</taxon>
        <taxon>Trichomonas</taxon>
    </lineage>
</organism>
<evidence type="ECO:0000256" key="4">
    <source>
        <dbReference type="ARBA" id="ARBA00022989"/>
    </source>
</evidence>
<dbReference type="PANTHER" id="PTHR12050">
    <property type="entry name" value="LEPTIN RECEPTOR-RELATED"/>
    <property type="match status" value="1"/>
</dbReference>
<keyword evidence="4 6" id="KW-1133">Transmembrane helix</keyword>
<dbReference type="VEuPathDB" id="TrichDB:TVAGG3_1009270"/>
<feature type="transmembrane region" description="Helical" evidence="6">
    <location>
        <begin position="6"/>
        <end position="25"/>
    </location>
</feature>
<dbReference type="GO" id="GO:0032511">
    <property type="term" value="P:late endosome to vacuole transport via multivesicular body sorting pathway"/>
    <property type="evidence" value="ECO:0000318"/>
    <property type="project" value="GO_Central"/>
</dbReference>
<evidence type="ECO:0000256" key="5">
    <source>
        <dbReference type="ARBA" id="ARBA00023136"/>
    </source>
</evidence>
<dbReference type="GO" id="GO:0016020">
    <property type="term" value="C:membrane"/>
    <property type="evidence" value="ECO:0007669"/>
    <property type="project" value="UniProtKB-SubCell"/>
</dbReference>
<feature type="transmembrane region" description="Helical" evidence="6">
    <location>
        <begin position="94"/>
        <end position="114"/>
    </location>
</feature>
<dbReference type="EMBL" id="DS113231">
    <property type="protein sequence ID" value="EAY17353.1"/>
    <property type="molecule type" value="Genomic_DNA"/>
</dbReference>
<evidence type="ECO:0000256" key="1">
    <source>
        <dbReference type="ARBA" id="ARBA00004141"/>
    </source>
</evidence>
<comment type="subcellular location">
    <subcellularLocation>
        <location evidence="1">Membrane</location>
        <topology evidence="1">Multi-pass membrane protein</topology>
    </subcellularLocation>
</comment>
<dbReference type="PANTHER" id="PTHR12050:SF0">
    <property type="entry name" value="RH04491P"/>
    <property type="match status" value="1"/>
</dbReference>
<comment type="similarity">
    <text evidence="2">Belongs to the OB-RGRP/VPS55 family.</text>
</comment>
<protein>
    <submittedName>
        <fullName evidence="7">Vacuolar protein sorting 55, putative</fullName>
    </submittedName>
</protein>
<reference evidence="7" key="2">
    <citation type="journal article" date="2007" name="Science">
        <title>Draft genome sequence of the sexually transmitted pathogen Trichomonas vaginalis.</title>
        <authorList>
            <person name="Carlton J.M."/>
            <person name="Hirt R.P."/>
            <person name="Silva J.C."/>
            <person name="Delcher A.L."/>
            <person name="Schatz M."/>
            <person name="Zhao Q."/>
            <person name="Wortman J.R."/>
            <person name="Bidwell S.L."/>
            <person name="Alsmark U.C.M."/>
            <person name="Besteiro S."/>
            <person name="Sicheritz-Ponten T."/>
            <person name="Noel C.J."/>
            <person name="Dacks J.B."/>
            <person name="Foster P.G."/>
            <person name="Simillion C."/>
            <person name="Van de Peer Y."/>
            <person name="Miranda-Saavedra D."/>
            <person name="Barton G.J."/>
            <person name="Westrop G.D."/>
            <person name="Mueller S."/>
            <person name="Dessi D."/>
            <person name="Fiori P.L."/>
            <person name="Ren Q."/>
            <person name="Paulsen I."/>
            <person name="Zhang H."/>
            <person name="Bastida-Corcuera F.D."/>
            <person name="Simoes-Barbosa A."/>
            <person name="Brown M.T."/>
            <person name="Hayes R.D."/>
            <person name="Mukherjee M."/>
            <person name="Okumura C.Y."/>
            <person name="Schneider R."/>
            <person name="Smith A.J."/>
            <person name="Vanacova S."/>
            <person name="Villalvazo M."/>
            <person name="Haas B.J."/>
            <person name="Pertea M."/>
            <person name="Feldblyum T.V."/>
            <person name="Utterback T.R."/>
            <person name="Shu C.L."/>
            <person name="Osoegawa K."/>
            <person name="de Jong P.J."/>
            <person name="Hrdy I."/>
            <person name="Horvathova L."/>
            <person name="Zubacova Z."/>
            <person name="Dolezal P."/>
            <person name="Malik S.B."/>
            <person name="Logsdon J.M. Jr."/>
            <person name="Henze K."/>
            <person name="Gupta A."/>
            <person name="Wang C.C."/>
            <person name="Dunne R.L."/>
            <person name="Upcroft J.A."/>
            <person name="Upcroft P."/>
            <person name="White O."/>
            <person name="Salzberg S.L."/>
            <person name="Tang P."/>
            <person name="Chiu C.-H."/>
            <person name="Lee Y.-S."/>
            <person name="Embley T.M."/>
            <person name="Coombs G.H."/>
            <person name="Mottram J.C."/>
            <person name="Tachezy J."/>
            <person name="Fraser-Liggett C.M."/>
            <person name="Johnson P.J."/>
        </authorList>
    </citation>
    <scope>NUCLEOTIDE SEQUENCE [LARGE SCALE GENOMIC DNA]</scope>
    <source>
        <strain evidence="7">G3</strain>
    </source>
</reference>
<evidence type="ECO:0000256" key="6">
    <source>
        <dbReference type="SAM" id="Phobius"/>
    </source>
</evidence>
<accession>A2DQ96</accession>
<name>A2DQ96_TRIV3</name>
<dbReference type="GO" id="GO:0005768">
    <property type="term" value="C:endosome"/>
    <property type="evidence" value="ECO:0000318"/>
    <property type="project" value="GO_Central"/>
</dbReference>
<proteinExistence type="inferred from homology"/>
<dbReference type="KEGG" id="tva:4775375"/>
<feature type="transmembrane region" description="Helical" evidence="6">
    <location>
        <begin position="65"/>
        <end position="87"/>
    </location>
</feature>
<dbReference type="FunCoup" id="A2DQ96">
    <property type="interactions" value="379"/>
</dbReference>
<keyword evidence="8" id="KW-1185">Reference proteome</keyword>
<dbReference type="InterPro" id="IPR007262">
    <property type="entry name" value="Vps55/LEPROT"/>
</dbReference>